<dbReference type="AlphaFoldDB" id="A0A378NG97"/>
<dbReference type="REBASE" id="403016">
    <property type="entry name" value="M.Mha9380ORF2832P"/>
</dbReference>
<dbReference type="Proteomes" id="UP000254031">
    <property type="component" value="Unassembled WGS sequence"/>
</dbReference>
<dbReference type="RefSeq" id="WP_115262507.1">
    <property type="nucleotide sequence ID" value="NZ_CP097337.1"/>
</dbReference>
<dbReference type="InterPro" id="IPR008593">
    <property type="entry name" value="Dam_MeTrfase"/>
</dbReference>
<dbReference type="GO" id="GO:0032259">
    <property type="term" value="P:methylation"/>
    <property type="evidence" value="ECO:0007669"/>
    <property type="project" value="UniProtKB-KW"/>
</dbReference>
<keyword evidence="1" id="KW-0808">Transferase</keyword>
<evidence type="ECO:0000313" key="1">
    <source>
        <dbReference type="EMBL" id="STY67473.1"/>
    </source>
</evidence>
<dbReference type="Pfam" id="PF05869">
    <property type="entry name" value="Dam"/>
    <property type="match status" value="1"/>
</dbReference>
<evidence type="ECO:0000313" key="2">
    <source>
        <dbReference type="Proteomes" id="UP000254031"/>
    </source>
</evidence>
<gene>
    <name evidence="1" type="ORF">NCTC9380_02832</name>
</gene>
<reference evidence="1 2" key="1">
    <citation type="submission" date="2018-06" db="EMBL/GenBank/DDBJ databases">
        <authorList>
            <consortium name="Pathogen Informatics"/>
            <person name="Doyle S."/>
        </authorList>
    </citation>
    <scope>NUCLEOTIDE SEQUENCE [LARGE SCALE GENOMIC DNA]</scope>
    <source>
        <strain evidence="1 2">NCTC9380</strain>
    </source>
</reference>
<organism evidence="1 2">
    <name type="scientific">Mannheimia haemolytica</name>
    <name type="common">Pasteurella haemolytica</name>
    <dbReference type="NCBI Taxonomy" id="75985"/>
    <lineage>
        <taxon>Bacteria</taxon>
        <taxon>Pseudomonadati</taxon>
        <taxon>Pseudomonadota</taxon>
        <taxon>Gammaproteobacteria</taxon>
        <taxon>Pasteurellales</taxon>
        <taxon>Pasteurellaceae</taxon>
        <taxon>Mannheimia</taxon>
    </lineage>
</organism>
<dbReference type="GO" id="GO:0009007">
    <property type="term" value="F:site-specific DNA-methyltransferase (adenine-specific) activity"/>
    <property type="evidence" value="ECO:0007669"/>
    <property type="project" value="InterPro"/>
</dbReference>
<dbReference type="GO" id="GO:0009307">
    <property type="term" value="P:DNA restriction-modification system"/>
    <property type="evidence" value="ECO:0007669"/>
    <property type="project" value="InterPro"/>
</dbReference>
<accession>A0A378NG97</accession>
<name>A0A378NG97_MANHA</name>
<dbReference type="GO" id="GO:0003677">
    <property type="term" value="F:DNA binding"/>
    <property type="evidence" value="ECO:0007669"/>
    <property type="project" value="InterPro"/>
</dbReference>
<keyword evidence="1" id="KW-0489">Methyltransferase</keyword>
<protein>
    <submittedName>
        <fullName evidence="1">Phage N-6-adenine-methyltransferase</fullName>
    </submittedName>
</protein>
<proteinExistence type="predicted"/>
<dbReference type="EMBL" id="UGPL01000006">
    <property type="protein sequence ID" value="STY67473.1"/>
    <property type="molecule type" value="Genomic_DNA"/>
</dbReference>
<sequence>MTDFDKDSYQTPKYLHNWLNHRYAWFHIDGCSNGKNALYSYWIGKAAEGLDEDTLSGQIAEDFLADNLLDVILECVAEWGELLRIFVNPPYSNPLPFVQRAAELKKAGHIVVMLLPADKTTEWYTIIQQHANEVIDIIGYHDEKGTWRTGRIQFINPVTGKPAQGNNKGSMIVVFDPFIEGIVTRQMPLDKIKELGGYEK</sequence>